<proteinExistence type="predicted"/>
<dbReference type="AlphaFoldDB" id="A0A061RNR7"/>
<keyword evidence="2" id="KW-0408">Iron</keyword>
<dbReference type="Pfam" id="PF13640">
    <property type="entry name" value="2OG-FeII_Oxy_3"/>
    <property type="match status" value="1"/>
</dbReference>
<dbReference type="PANTHER" id="PTHR10869:SF246">
    <property type="entry name" value="TRANSMEMBRANE PROLYL 4-HYDROXYLASE"/>
    <property type="match status" value="1"/>
</dbReference>
<gene>
    <name evidence="4" type="ORF">TSPGSL018_354</name>
</gene>
<sequence length="164" mass="17452">MSPNSQTQISSEPSRVFGENTHVLRYQPGQKYEAHLDSCFLSDFAGTSRTSEELLMSTGCPEFLQQAGGPNCGFQGHGGVTCGDRLATFLMYLESPEEGGETAFPRALATLTAAAAEMSQGRLIPYGLHVESSAEVLCSSPAVLKVQPSAGDAVLFWNYAPRAG</sequence>
<dbReference type="GO" id="GO:0046872">
    <property type="term" value="F:metal ion binding"/>
    <property type="evidence" value="ECO:0007669"/>
    <property type="project" value="UniProtKB-KW"/>
</dbReference>
<reference evidence="4" key="1">
    <citation type="submission" date="2014-05" db="EMBL/GenBank/DDBJ databases">
        <title>The transcriptome of the halophilic microalga Tetraselmis sp. GSL018 isolated from the Great Salt Lake, Utah.</title>
        <authorList>
            <person name="Jinkerson R.E."/>
            <person name="D'Adamo S."/>
            <person name="Posewitz M.C."/>
        </authorList>
    </citation>
    <scope>NUCLEOTIDE SEQUENCE</scope>
    <source>
        <strain evidence="4">GSL018</strain>
    </source>
</reference>
<evidence type="ECO:0000256" key="2">
    <source>
        <dbReference type="ARBA" id="ARBA00023004"/>
    </source>
</evidence>
<feature type="non-terminal residue" evidence="4">
    <location>
        <position position="164"/>
    </location>
</feature>
<organism evidence="4">
    <name type="scientific">Tetraselmis sp. GSL018</name>
    <dbReference type="NCBI Taxonomy" id="582737"/>
    <lineage>
        <taxon>Eukaryota</taxon>
        <taxon>Viridiplantae</taxon>
        <taxon>Chlorophyta</taxon>
        <taxon>core chlorophytes</taxon>
        <taxon>Chlorodendrophyceae</taxon>
        <taxon>Chlorodendrales</taxon>
        <taxon>Chlorodendraceae</taxon>
        <taxon>Tetraselmis</taxon>
    </lineage>
</organism>
<name>A0A061RNR7_9CHLO</name>
<dbReference type="PANTHER" id="PTHR10869">
    <property type="entry name" value="PROLYL 4-HYDROXYLASE ALPHA SUBUNIT"/>
    <property type="match status" value="1"/>
</dbReference>
<dbReference type="EMBL" id="GBEZ01013864">
    <property type="protein sequence ID" value="JAC72161.1"/>
    <property type="molecule type" value="Transcribed_RNA"/>
</dbReference>
<dbReference type="Gene3D" id="2.60.120.620">
    <property type="entry name" value="q2cbj1_9rhob like domain"/>
    <property type="match status" value="1"/>
</dbReference>
<keyword evidence="1" id="KW-0479">Metal-binding</keyword>
<accession>A0A061RNR7</accession>
<dbReference type="InterPro" id="IPR044862">
    <property type="entry name" value="Pro_4_hyd_alph_FE2OG_OXY"/>
</dbReference>
<dbReference type="GO" id="GO:0004656">
    <property type="term" value="F:procollagen-proline 4-dioxygenase activity"/>
    <property type="evidence" value="ECO:0007669"/>
    <property type="project" value="TreeGrafter"/>
</dbReference>
<feature type="domain" description="Prolyl 4-hydroxylase alpha subunit Fe(2+) 2OG dioxygenase" evidence="3">
    <location>
        <begin position="22"/>
        <end position="158"/>
    </location>
</feature>
<evidence type="ECO:0000313" key="4">
    <source>
        <dbReference type="EMBL" id="JAC72161.1"/>
    </source>
</evidence>
<dbReference type="InterPro" id="IPR045054">
    <property type="entry name" value="P4HA-like"/>
</dbReference>
<dbReference type="GO" id="GO:0005783">
    <property type="term" value="C:endoplasmic reticulum"/>
    <property type="evidence" value="ECO:0007669"/>
    <property type="project" value="TreeGrafter"/>
</dbReference>
<evidence type="ECO:0000256" key="1">
    <source>
        <dbReference type="ARBA" id="ARBA00022723"/>
    </source>
</evidence>
<evidence type="ECO:0000259" key="3">
    <source>
        <dbReference type="Pfam" id="PF13640"/>
    </source>
</evidence>
<protein>
    <recommendedName>
        <fullName evidence="3">Prolyl 4-hydroxylase alpha subunit Fe(2+) 2OG dioxygenase domain-containing protein</fullName>
    </recommendedName>
</protein>